<feature type="domain" description="Aldehyde oxidase/xanthine dehydrogenase a/b hammerhead" evidence="2">
    <location>
        <begin position="241"/>
        <end position="319"/>
    </location>
</feature>
<dbReference type="InterPro" id="IPR000674">
    <property type="entry name" value="Ald_Oxase/Xan_DH_a/b"/>
</dbReference>
<feature type="transmembrane region" description="Helical" evidence="1">
    <location>
        <begin position="12"/>
        <end position="31"/>
    </location>
</feature>
<dbReference type="KEGG" id="cact:HZ995_05240"/>
<dbReference type="GO" id="GO:0016491">
    <property type="term" value="F:oxidoreductase activity"/>
    <property type="evidence" value="ECO:0007669"/>
    <property type="project" value="InterPro"/>
</dbReference>
<dbReference type="PROSITE" id="PS51318">
    <property type="entry name" value="TAT"/>
    <property type="match status" value="1"/>
</dbReference>
<dbReference type="Pfam" id="PF02738">
    <property type="entry name" value="MoCoBD_1"/>
    <property type="match status" value="1"/>
</dbReference>
<proteinExistence type="predicted"/>
<dbReference type="SMART" id="SM01008">
    <property type="entry name" value="Ald_Xan_dh_C"/>
    <property type="match status" value="1"/>
</dbReference>
<protein>
    <submittedName>
        <fullName evidence="3">Xanthine dehydrogenase family protein molybdopterin-binding subunit</fullName>
    </submittedName>
</protein>
<sequence>MGRLRTITRRSFLVGSVAVGGAVAFGTYRAFAPFENPNEEDLASGSATFNPWVVIDSDKITLIATHADKGQGVQSTQASLIAEELDVELDQVEISFGVPSPAYANEGIADAMAGFPLYDYSDSAERMRGFVNGAMRAALPMMTTGGSSAMPDVFDKLRNAGATARETLKLAASQVSGVPVDQLKTAKGAVILPDGSELSYTSLAGTAAEIEPVRFVELRQPSEWRILGKSHGRTDMLPKCTGTLEYGIDFEIENMVHATVKTNPNKGAAMKSFDAAEARQMRGIQDVFEITNGVAVIANNTWRAIKAANTISFEWEKPNYPLEQAEHWAVLEEAIGKEEHLNAEAREVGDVETAEGTEVKGDYRSPYVAHAPLEPLTATILVTDDRVDIWTGHQVQQMVETVVAEISGIDVEDVHLHNMFIGGSFGHRLEFDYIRQAAEIATKLKGTPVKLTYSREEDFVQDFPRHITIGRGIGKHKDGKVTSMNVDICGASVLASQMGRMGMSLPMADTQLHEGAWDYPMLNLNNNRVRSFRVDNLAPTSSWRSVGAAPNVFIYDTLLDETIHAAGADPMLERIRLMGHGQSEKVLETVAEMCSWNGHKVGPNTGRGVAYGFSFGVPVATVVQVTNTPNGIKLDEVWVAADVGIVIDPNNLDNLATGGTVFGLGHAINCEITYADGVAQQENYYDHEAMRIWQCPTIHFKALENMKKVRGFGEPPIPPAAPALGNAIFAATGQRLREMPFNKFVDFV</sequence>
<keyword evidence="1" id="KW-0812">Transmembrane</keyword>
<dbReference type="RefSeq" id="WP_209357613.1">
    <property type="nucleotide sequence ID" value="NZ_CP060010.1"/>
</dbReference>
<dbReference type="InterPro" id="IPR046867">
    <property type="entry name" value="AldOxase/xan_DH_MoCoBD2"/>
</dbReference>
<evidence type="ECO:0000313" key="4">
    <source>
        <dbReference type="Proteomes" id="UP000665026"/>
    </source>
</evidence>
<keyword evidence="1" id="KW-1133">Transmembrane helix</keyword>
<evidence type="ECO:0000313" key="3">
    <source>
        <dbReference type="EMBL" id="QTN36917.1"/>
    </source>
</evidence>
<dbReference type="InterPro" id="IPR008274">
    <property type="entry name" value="AldOxase/xan_DH_MoCoBD1"/>
</dbReference>
<dbReference type="EMBL" id="CP060010">
    <property type="protein sequence ID" value="QTN36917.1"/>
    <property type="molecule type" value="Genomic_DNA"/>
</dbReference>
<organism evidence="3 4">
    <name type="scientific">Cognatishimia activa</name>
    <dbReference type="NCBI Taxonomy" id="1715691"/>
    <lineage>
        <taxon>Bacteria</taxon>
        <taxon>Pseudomonadati</taxon>
        <taxon>Pseudomonadota</taxon>
        <taxon>Alphaproteobacteria</taxon>
        <taxon>Rhodobacterales</taxon>
        <taxon>Paracoccaceae</taxon>
        <taxon>Cognatishimia</taxon>
    </lineage>
</organism>
<dbReference type="PIRSF" id="PIRSF036389">
    <property type="entry name" value="IOR_B"/>
    <property type="match status" value="1"/>
</dbReference>
<evidence type="ECO:0000259" key="2">
    <source>
        <dbReference type="SMART" id="SM01008"/>
    </source>
</evidence>
<keyword evidence="1" id="KW-0472">Membrane</keyword>
<dbReference type="InterPro" id="IPR037165">
    <property type="entry name" value="AldOxase/xan_DH_Mopterin-bd_sf"/>
</dbReference>
<dbReference type="Gene3D" id="3.90.1170.50">
    <property type="entry name" value="Aldehyde oxidase/xanthine dehydrogenase, a/b hammerhead"/>
    <property type="match status" value="1"/>
</dbReference>
<dbReference type="Proteomes" id="UP000665026">
    <property type="component" value="Chromosome"/>
</dbReference>
<dbReference type="PANTHER" id="PTHR47495">
    <property type="entry name" value="ALDEHYDE DEHYDROGENASE"/>
    <property type="match status" value="1"/>
</dbReference>
<evidence type="ECO:0000256" key="1">
    <source>
        <dbReference type="SAM" id="Phobius"/>
    </source>
</evidence>
<dbReference type="InterPro" id="IPR052516">
    <property type="entry name" value="N-heterocyclic_Hydroxylase"/>
</dbReference>
<accession>A0A975ER94</accession>
<name>A0A975ER94_9RHOB</name>
<dbReference type="Pfam" id="PF20256">
    <property type="entry name" value="MoCoBD_2"/>
    <property type="match status" value="1"/>
</dbReference>
<dbReference type="AlphaFoldDB" id="A0A975ER94"/>
<dbReference type="InterPro" id="IPR012368">
    <property type="entry name" value="OxRdtase_Mopterin-bd_su_IorB"/>
</dbReference>
<reference evidence="3" key="1">
    <citation type="submission" date="2020-07" db="EMBL/GenBank/DDBJ databases">
        <title>Genome sequences of bacteria associated with the marine, planktonic diatom Thalassiosira profunda strain ECT2AJA-044.</title>
        <authorList>
            <person name="Gargas C.B."/>
            <person name="Roberts W.R."/>
            <person name="Alverson A.J."/>
        </authorList>
    </citation>
    <scope>NUCLEOTIDE SEQUENCE</scope>
    <source>
        <strain evidence="3">ECT2AJA-044</strain>
    </source>
</reference>
<dbReference type="SUPFAM" id="SSF56003">
    <property type="entry name" value="Molybdenum cofactor-binding domain"/>
    <property type="match status" value="2"/>
</dbReference>
<dbReference type="Gene3D" id="3.30.365.10">
    <property type="entry name" value="Aldehyde oxidase/xanthine dehydrogenase, molybdopterin binding domain"/>
    <property type="match status" value="4"/>
</dbReference>
<gene>
    <name evidence="3" type="ORF">HZ995_05240</name>
</gene>
<dbReference type="PANTHER" id="PTHR47495:SF1">
    <property type="entry name" value="BLL3820 PROTEIN"/>
    <property type="match status" value="1"/>
</dbReference>
<dbReference type="InterPro" id="IPR006311">
    <property type="entry name" value="TAT_signal"/>
</dbReference>